<keyword evidence="4" id="KW-1185">Reference proteome</keyword>
<dbReference type="InterPro" id="IPR029058">
    <property type="entry name" value="AB_hydrolase_fold"/>
</dbReference>
<gene>
    <name evidence="3" type="ORF">HNR44_003331</name>
</gene>
<keyword evidence="2" id="KW-0378">Hydrolase</keyword>
<sequence>MKKGTLTKEIIEVAGRQRSFLYYIPTSYDEKHELPLLLSFHGATSSGEHHSRLTNFHRLAEEEQFFVLYPESTQANPRDPSSKQWNEGVEDNPVYQANVDDVLFVQTLIVYWQQICHVDPQRVYTTGFSNGSSFSLRLAIELPNTFAAIGSVAGPLPKHLIENVKSVPPLIFIMGNSDPIVPFSEADAAGERTFSTTSLIGAKKTAETFAYRSSHAPEIKKERMKPRELNDPTRIEQTCYLDKDKRPLVMFYHVKGGGHTWPGGPKVQSPTSNGKVSQQMDASQWIWETFKEWANHE</sequence>
<keyword evidence="1" id="KW-0732">Signal</keyword>
<dbReference type="Gene3D" id="3.40.50.1820">
    <property type="entry name" value="alpha/beta hydrolase"/>
    <property type="match status" value="1"/>
</dbReference>
<dbReference type="PANTHER" id="PTHR43037">
    <property type="entry name" value="UNNAMED PRODUCT-RELATED"/>
    <property type="match status" value="1"/>
</dbReference>
<dbReference type="Proteomes" id="UP000568839">
    <property type="component" value="Unassembled WGS sequence"/>
</dbReference>
<dbReference type="Pfam" id="PF10503">
    <property type="entry name" value="Esterase_PHB"/>
    <property type="match status" value="1"/>
</dbReference>
<evidence type="ECO:0000256" key="1">
    <source>
        <dbReference type="ARBA" id="ARBA00022729"/>
    </source>
</evidence>
<dbReference type="PANTHER" id="PTHR43037:SF1">
    <property type="entry name" value="BLL1128 PROTEIN"/>
    <property type="match status" value="1"/>
</dbReference>
<name>A0A841PU87_9BACL</name>
<dbReference type="GO" id="GO:0005576">
    <property type="term" value="C:extracellular region"/>
    <property type="evidence" value="ECO:0007669"/>
    <property type="project" value="InterPro"/>
</dbReference>
<proteinExistence type="predicted"/>
<reference evidence="3 4" key="1">
    <citation type="submission" date="2020-08" db="EMBL/GenBank/DDBJ databases">
        <title>Genomic Encyclopedia of Type Strains, Phase IV (KMG-IV): sequencing the most valuable type-strain genomes for metagenomic binning, comparative biology and taxonomic classification.</title>
        <authorList>
            <person name="Goeker M."/>
        </authorList>
    </citation>
    <scope>NUCLEOTIDE SEQUENCE [LARGE SCALE GENOMIC DNA]</scope>
    <source>
        <strain evidence="3 4">DSM 21769</strain>
    </source>
</reference>
<protein>
    <submittedName>
        <fullName evidence="3">Polyhydroxybutyrate depolymerase</fullName>
    </submittedName>
</protein>
<dbReference type="SUPFAM" id="SSF53474">
    <property type="entry name" value="alpha/beta-Hydrolases"/>
    <property type="match status" value="1"/>
</dbReference>
<accession>A0A841PU87</accession>
<dbReference type="GO" id="GO:0016787">
    <property type="term" value="F:hydrolase activity"/>
    <property type="evidence" value="ECO:0007669"/>
    <property type="project" value="UniProtKB-KW"/>
</dbReference>
<dbReference type="RefSeq" id="WP_184405403.1">
    <property type="nucleotide sequence ID" value="NZ_JACHHJ010000006.1"/>
</dbReference>
<dbReference type="EMBL" id="JACHHJ010000006">
    <property type="protein sequence ID" value="MBB6451324.1"/>
    <property type="molecule type" value="Genomic_DNA"/>
</dbReference>
<dbReference type="AlphaFoldDB" id="A0A841PU87"/>
<organism evidence="3 4">
    <name type="scientific">Geomicrobium halophilum</name>
    <dbReference type="NCBI Taxonomy" id="549000"/>
    <lineage>
        <taxon>Bacteria</taxon>
        <taxon>Bacillati</taxon>
        <taxon>Bacillota</taxon>
        <taxon>Bacilli</taxon>
        <taxon>Bacillales</taxon>
        <taxon>Geomicrobium</taxon>
    </lineage>
</organism>
<dbReference type="InterPro" id="IPR010126">
    <property type="entry name" value="Esterase_phb"/>
</dbReference>
<dbReference type="InterPro" id="IPR050955">
    <property type="entry name" value="Plant_Biomass_Hydrol_Est"/>
</dbReference>
<evidence type="ECO:0000313" key="3">
    <source>
        <dbReference type="EMBL" id="MBB6451324.1"/>
    </source>
</evidence>
<evidence type="ECO:0000256" key="2">
    <source>
        <dbReference type="ARBA" id="ARBA00022801"/>
    </source>
</evidence>
<evidence type="ECO:0000313" key="4">
    <source>
        <dbReference type="Proteomes" id="UP000568839"/>
    </source>
</evidence>
<comment type="caution">
    <text evidence="3">The sequence shown here is derived from an EMBL/GenBank/DDBJ whole genome shotgun (WGS) entry which is preliminary data.</text>
</comment>